<dbReference type="RefSeq" id="XP_041432971.1">
    <property type="nucleotide sequence ID" value="XM_041577037.1"/>
</dbReference>
<dbReference type="Bgee" id="108701744">
    <property type="expression patterns" value="Expressed in neurula embryo and 1 other cell type or tissue"/>
</dbReference>
<evidence type="ECO:0000313" key="3">
    <source>
        <dbReference type="RefSeq" id="XP_018092250.1"/>
    </source>
</evidence>
<gene>
    <name evidence="3 4 5" type="primary">LOC108701744</name>
</gene>
<dbReference type="RefSeq" id="XP_018092250.1">
    <property type="nucleotide sequence ID" value="XM_018236761.2"/>
</dbReference>
<dbReference type="AlphaFoldDB" id="A0A1L8EZE1"/>
<keyword evidence="1" id="KW-1133">Transmembrane helix</keyword>
<feature type="transmembrane region" description="Helical" evidence="1">
    <location>
        <begin position="172"/>
        <end position="194"/>
    </location>
</feature>
<evidence type="ECO:0000313" key="2">
    <source>
        <dbReference type="Proteomes" id="UP000186698"/>
    </source>
</evidence>
<keyword evidence="2" id="KW-1185">Reference proteome</keyword>
<keyword evidence="1" id="KW-0472">Membrane</keyword>
<dbReference type="KEGG" id="xla:108701744"/>
<sequence length="202" mass="23043">MAGFQTKQPLLGIFSRNDQPKYQWLIDSAYSAVPDIRPVHITNDSGEDFRKMVHKCTFAILYHTLTRGRMNITNVTDSLYDVELQYLHDILGKENVIVVIDDLDDSSPGEKDRILKEQSRIGHLARDLFLFSTTEKERIPLCNQQKNVILDPKVAHLMKIIKDHQRRRQCGICYPCIILAAIATVPLIVGVLIYTGQIPSLK</sequence>
<evidence type="ECO:0000256" key="1">
    <source>
        <dbReference type="SAM" id="Phobius"/>
    </source>
</evidence>
<dbReference type="CTD" id="108701744"/>
<dbReference type="Proteomes" id="UP000186698">
    <property type="component" value="Chromosome 9_10L"/>
</dbReference>
<evidence type="ECO:0000313" key="4">
    <source>
        <dbReference type="RefSeq" id="XP_018092252.1"/>
    </source>
</evidence>
<dbReference type="GeneID" id="108701744"/>
<proteinExistence type="predicted"/>
<keyword evidence="1" id="KW-0812">Transmembrane</keyword>
<reference evidence="3 4" key="1">
    <citation type="submission" date="2022-04" db="UniProtKB">
        <authorList>
            <consortium name="RefSeq"/>
        </authorList>
    </citation>
    <scope>IDENTIFICATION</scope>
    <source>
        <strain evidence="3 4">J_2021</strain>
        <tissue evidence="3 4">Erythrocytes</tissue>
    </source>
</reference>
<protein>
    <submittedName>
        <fullName evidence="3 4">Uncharacterized protein LOC108701744 isoform X1</fullName>
    </submittedName>
</protein>
<accession>A0A1L8EZE1</accession>
<evidence type="ECO:0000313" key="5">
    <source>
        <dbReference type="RefSeq" id="XP_041432971.1"/>
    </source>
</evidence>
<dbReference type="OrthoDB" id="9906453at2759"/>
<organism evidence="3">
    <name type="scientific">Xenopus laevis</name>
    <name type="common">African clawed frog</name>
    <dbReference type="NCBI Taxonomy" id="8355"/>
    <lineage>
        <taxon>Eukaryota</taxon>
        <taxon>Metazoa</taxon>
        <taxon>Chordata</taxon>
        <taxon>Craniata</taxon>
        <taxon>Vertebrata</taxon>
        <taxon>Euteleostomi</taxon>
        <taxon>Amphibia</taxon>
        <taxon>Batrachia</taxon>
        <taxon>Anura</taxon>
        <taxon>Pipoidea</taxon>
        <taxon>Pipidae</taxon>
        <taxon>Xenopodinae</taxon>
        <taxon>Xenopus</taxon>
        <taxon>Xenopus</taxon>
    </lineage>
</organism>
<dbReference type="OMA" id="RGRMNIT"/>
<name>A0A1L8EZE1_XENLA</name>
<dbReference type="RefSeq" id="XP_018092252.1">
    <property type="nucleotide sequence ID" value="XM_018236763.2"/>
</dbReference>
<dbReference type="PaxDb" id="8355-A0A1L8EZE1"/>